<comment type="caution">
    <text evidence="2">The sequence shown here is derived from an EMBL/GenBank/DDBJ whole genome shotgun (WGS) entry which is preliminary data.</text>
</comment>
<keyword evidence="1" id="KW-0472">Membrane</keyword>
<gene>
    <name evidence="2" type="ORF">D3H35_05790</name>
</gene>
<feature type="transmembrane region" description="Helical" evidence="1">
    <location>
        <begin position="55"/>
        <end position="77"/>
    </location>
</feature>
<accession>A0A398CMD7</accession>
<name>A0A398CMD7_9BACL</name>
<dbReference type="Proteomes" id="UP000266340">
    <property type="component" value="Unassembled WGS sequence"/>
</dbReference>
<dbReference type="RefSeq" id="WP_119148184.1">
    <property type="nucleotide sequence ID" value="NZ_QXJM01000026.1"/>
</dbReference>
<evidence type="ECO:0000256" key="1">
    <source>
        <dbReference type="SAM" id="Phobius"/>
    </source>
</evidence>
<sequence>MGENAAPAEPEFDSVTVNGKQFSHVTSQYGLMTGETASFIVSVPAEASSTVRTELIRMSGIAGALAVVLIGLIAVMIRRRIVLRSFDSSCFLAVLQKEN</sequence>
<organism evidence="2 3">
    <name type="scientific">Cohnella faecalis</name>
    <dbReference type="NCBI Taxonomy" id="2315694"/>
    <lineage>
        <taxon>Bacteria</taxon>
        <taxon>Bacillati</taxon>
        <taxon>Bacillota</taxon>
        <taxon>Bacilli</taxon>
        <taxon>Bacillales</taxon>
        <taxon>Paenibacillaceae</taxon>
        <taxon>Cohnella</taxon>
    </lineage>
</organism>
<dbReference type="EMBL" id="QXJM01000026">
    <property type="protein sequence ID" value="RIE04516.1"/>
    <property type="molecule type" value="Genomic_DNA"/>
</dbReference>
<keyword evidence="1" id="KW-1133">Transmembrane helix</keyword>
<keyword evidence="3" id="KW-1185">Reference proteome</keyword>
<evidence type="ECO:0000313" key="2">
    <source>
        <dbReference type="EMBL" id="RIE04516.1"/>
    </source>
</evidence>
<proteinExistence type="predicted"/>
<protein>
    <submittedName>
        <fullName evidence="2">Uncharacterized protein</fullName>
    </submittedName>
</protein>
<keyword evidence="1" id="KW-0812">Transmembrane</keyword>
<evidence type="ECO:0000313" key="3">
    <source>
        <dbReference type="Proteomes" id="UP000266340"/>
    </source>
</evidence>
<dbReference type="AlphaFoldDB" id="A0A398CMD7"/>
<reference evidence="2 3" key="1">
    <citation type="submission" date="2018-09" db="EMBL/GenBank/DDBJ databases">
        <title>Cohnella cavernae sp. nov., isolated from a karst cave.</title>
        <authorList>
            <person name="Zhu H."/>
        </authorList>
    </citation>
    <scope>NUCLEOTIDE SEQUENCE [LARGE SCALE GENOMIC DNA]</scope>
    <source>
        <strain evidence="2 3">K2E09-144</strain>
    </source>
</reference>